<proteinExistence type="predicted"/>
<comment type="caution">
    <text evidence="2">The sequence shown here is derived from an EMBL/GenBank/DDBJ whole genome shotgun (WGS) entry which is preliminary data.</text>
</comment>
<reference evidence="2" key="1">
    <citation type="submission" date="2021-01" db="EMBL/GenBank/DDBJ databases">
        <title>Whole genome shotgun sequence of Spirilliplanes yamanashiensis NBRC 15828.</title>
        <authorList>
            <person name="Komaki H."/>
            <person name="Tamura T."/>
        </authorList>
    </citation>
    <scope>NUCLEOTIDE SEQUENCE</scope>
    <source>
        <strain evidence="2">NBRC 15828</strain>
    </source>
</reference>
<accession>A0A8J4DL69</accession>
<dbReference type="Pfam" id="PF20444">
    <property type="entry name" value="DUF6703"/>
    <property type="match status" value="1"/>
</dbReference>
<keyword evidence="1" id="KW-0812">Transmembrane</keyword>
<feature type="transmembrane region" description="Helical" evidence="1">
    <location>
        <begin position="12"/>
        <end position="31"/>
    </location>
</feature>
<evidence type="ECO:0000256" key="1">
    <source>
        <dbReference type="SAM" id="Phobius"/>
    </source>
</evidence>
<feature type="transmembrane region" description="Helical" evidence="1">
    <location>
        <begin position="64"/>
        <end position="82"/>
    </location>
</feature>
<protein>
    <submittedName>
        <fullName evidence="2">Uncharacterized protein</fullName>
    </submittedName>
</protein>
<keyword evidence="1" id="KW-1133">Transmembrane helix</keyword>
<evidence type="ECO:0000313" key="3">
    <source>
        <dbReference type="Proteomes" id="UP000652013"/>
    </source>
</evidence>
<dbReference type="EMBL" id="BOOY01000038">
    <property type="protein sequence ID" value="GIJ06072.1"/>
    <property type="molecule type" value="Genomic_DNA"/>
</dbReference>
<organism evidence="2 3">
    <name type="scientific">Spirilliplanes yamanashiensis</name>
    <dbReference type="NCBI Taxonomy" id="42233"/>
    <lineage>
        <taxon>Bacteria</taxon>
        <taxon>Bacillati</taxon>
        <taxon>Actinomycetota</taxon>
        <taxon>Actinomycetes</taxon>
        <taxon>Micromonosporales</taxon>
        <taxon>Micromonosporaceae</taxon>
        <taxon>Spirilliplanes</taxon>
    </lineage>
</organism>
<gene>
    <name evidence="2" type="ORF">Sya03_54240</name>
</gene>
<dbReference type="Proteomes" id="UP000652013">
    <property type="component" value="Unassembled WGS sequence"/>
</dbReference>
<evidence type="ECO:0000313" key="2">
    <source>
        <dbReference type="EMBL" id="GIJ06072.1"/>
    </source>
</evidence>
<dbReference type="AlphaFoldDB" id="A0A8J4DL69"/>
<keyword evidence="3" id="KW-1185">Reference proteome</keyword>
<dbReference type="InterPro" id="IPR046549">
    <property type="entry name" value="DUF6703"/>
</dbReference>
<name>A0A8J4DL69_9ACTN</name>
<sequence length="83" mass="8508">MSAPLPERLARVKPLAAFVAALVLVLAGLFLPGIVGAAVLLLLVGGLAYVSSLTWRVQPARTRVLRVAILALLAAVAVAKIVG</sequence>
<keyword evidence="1" id="KW-0472">Membrane</keyword>